<gene>
    <name evidence="2" type="ORF">EXIGLDRAFT_736383</name>
</gene>
<sequence length="190" mass="20653">MTSTFVRESKDTTALPASSAPFTAESLAHYSCEDCDSAARYWAVGFLASFATAGIVYSCFDGPSQPKLLSLTVAPISAVGVCVMAQRGWPQLNHPNATSVWIILSGAVSVWMLFQYIELLETSRFAQCSATSTRRLSLTFLPLSFPTSTYVPSYLLLLMRIGFSADRLVADRHAGTLNLEGIVSSSRNYD</sequence>
<accession>A0A165JG28</accession>
<proteinExistence type="predicted"/>
<feature type="transmembrane region" description="Helical" evidence="1">
    <location>
        <begin position="138"/>
        <end position="159"/>
    </location>
</feature>
<dbReference type="EMBL" id="KV425967">
    <property type="protein sequence ID" value="KZV94791.1"/>
    <property type="molecule type" value="Genomic_DNA"/>
</dbReference>
<protein>
    <submittedName>
        <fullName evidence="2">Uncharacterized protein</fullName>
    </submittedName>
</protein>
<evidence type="ECO:0000313" key="3">
    <source>
        <dbReference type="Proteomes" id="UP000077266"/>
    </source>
</evidence>
<reference evidence="2 3" key="1">
    <citation type="journal article" date="2016" name="Mol. Biol. Evol.">
        <title>Comparative Genomics of Early-Diverging Mushroom-Forming Fungi Provides Insights into the Origins of Lignocellulose Decay Capabilities.</title>
        <authorList>
            <person name="Nagy L.G."/>
            <person name="Riley R."/>
            <person name="Tritt A."/>
            <person name="Adam C."/>
            <person name="Daum C."/>
            <person name="Floudas D."/>
            <person name="Sun H."/>
            <person name="Yadav J.S."/>
            <person name="Pangilinan J."/>
            <person name="Larsson K.H."/>
            <person name="Matsuura K."/>
            <person name="Barry K."/>
            <person name="Labutti K."/>
            <person name="Kuo R."/>
            <person name="Ohm R.A."/>
            <person name="Bhattacharya S.S."/>
            <person name="Shirouzu T."/>
            <person name="Yoshinaga Y."/>
            <person name="Martin F.M."/>
            <person name="Grigoriev I.V."/>
            <person name="Hibbett D.S."/>
        </authorList>
    </citation>
    <scope>NUCLEOTIDE SEQUENCE [LARGE SCALE GENOMIC DNA]</scope>
    <source>
        <strain evidence="2 3">HHB12029</strain>
    </source>
</reference>
<evidence type="ECO:0000313" key="2">
    <source>
        <dbReference type="EMBL" id="KZV94791.1"/>
    </source>
</evidence>
<dbReference type="InParanoid" id="A0A165JG28"/>
<keyword evidence="3" id="KW-1185">Reference proteome</keyword>
<feature type="transmembrane region" description="Helical" evidence="1">
    <location>
        <begin position="98"/>
        <end position="117"/>
    </location>
</feature>
<evidence type="ECO:0000256" key="1">
    <source>
        <dbReference type="SAM" id="Phobius"/>
    </source>
</evidence>
<organism evidence="2 3">
    <name type="scientific">Exidia glandulosa HHB12029</name>
    <dbReference type="NCBI Taxonomy" id="1314781"/>
    <lineage>
        <taxon>Eukaryota</taxon>
        <taxon>Fungi</taxon>
        <taxon>Dikarya</taxon>
        <taxon>Basidiomycota</taxon>
        <taxon>Agaricomycotina</taxon>
        <taxon>Agaricomycetes</taxon>
        <taxon>Auriculariales</taxon>
        <taxon>Exidiaceae</taxon>
        <taxon>Exidia</taxon>
    </lineage>
</organism>
<keyword evidence="1" id="KW-0812">Transmembrane</keyword>
<keyword evidence="1" id="KW-0472">Membrane</keyword>
<dbReference type="AlphaFoldDB" id="A0A165JG28"/>
<dbReference type="Proteomes" id="UP000077266">
    <property type="component" value="Unassembled WGS sequence"/>
</dbReference>
<name>A0A165JG28_EXIGL</name>
<keyword evidence="1" id="KW-1133">Transmembrane helix</keyword>
<feature type="transmembrane region" description="Helical" evidence="1">
    <location>
        <begin position="41"/>
        <end position="60"/>
    </location>
</feature>